<evidence type="ECO:0000313" key="1">
    <source>
        <dbReference type="EMBL" id="PJZ25690.1"/>
    </source>
</evidence>
<dbReference type="Proteomes" id="UP000232196">
    <property type="component" value="Unassembled WGS sequence"/>
</dbReference>
<comment type="caution">
    <text evidence="1">The sequence shown here is derived from an EMBL/GenBank/DDBJ whole genome shotgun (WGS) entry which is preliminary data.</text>
</comment>
<reference evidence="1 2" key="1">
    <citation type="submission" date="2017-07" db="EMBL/GenBank/DDBJ databases">
        <title>Leptospira spp. isolated from tropical soils.</title>
        <authorList>
            <person name="Thibeaux R."/>
            <person name="Iraola G."/>
            <person name="Ferres I."/>
            <person name="Bierque E."/>
            <person name="Girault D."/>
            <person name="Soupe-Gilbert M.-E."/>
            <person name="Picardeau M."/>
            <person name="Goarant C."/>
        </authorList>
    </citation>
    <scope>NUCLEOTIDE SEQUENCE [LARGE SCALE GENOMIC DNA]</scope>
    <source>
        <strain evidence="1 2">MCA1-C-A1</strain>
    </source>
</reference>
<accession>A0A2M9XDF8</accession>
<gene>
    <name evidence="1" type="ORF">CH357_08540</name>
</gene>
<dbReference type="EMBL" id="NPDN01000004">
    <property type="protein sequence ID" value="PJZ25690.1"/>
    <property type="molecule type" value="Genomic_DNA"/>
</dbReference>
<protein>
    <submittedName>
        <fullName evidence="1">Uncharacterized protein</fullName>
    </submittedName>
</protein>
<dbReference type="AlphaFoldDB" id="A0A2M9XDF8"/>
<keyword evidence="2" id="KW-1185">Reference proteome</keyword>
<proteinExistence type="predicted"/>
<sequence length="61" mass="7584">MQTIIIRRFYKSHEIHKWKCFLTGIKIEDFGPIQKEEEEKDYFKYPSLKYARVNEKFIIKK</sequence>
<name>A0A2M9XDF8_9LEPT</name>
<organism evidence="1 2">
    <name type="scientific">Leptospira hartskeerlii</name>
    <dbReference type="NCBI Taxonomy" id="2023177"/>
    <lineage>
        <taxon>Bacteria</taxon>
        <taxon>Pseudomonadati</taxon>
        <taxon>Spirochaetota</taxon>
        <taxon>Spirochaetia</taxon>
        <taxon>Leptospirales</taxon>
        <taxon>Leptospiraceae</taxon>
        <taxon>Leptospira</taxon>
    </lineage>
</organism>
<evidence type="ECO:0000313" key="2">
    <source>
        <dbReference type="Proteomes" id="UP000232196"/>
    </source>
</evidence>